<protein>
    <submittedName>
        <fullName evidence="1">Uncharacterized protein</fullName>
    </submittedName>
</protein>
<evidence type="ECO:0000313" key="2">
    <source>
        <dbReference type="Proteomes" id="UP000199337"/>
    </source>
</evidence>
<dbReference type="Proteomes" id="UP000199337">
    <property type="component" value="Unassembled WGS sequence"/>
</dbReference>
<dbReference type="RefSeq" id="WP_092471538.1">
    <property type="nucleotide sequence ID" value="NZ_FOOX01000007.1"/>
</dbReference>
<gene>
    <name evidence="1" type="ORF">SAMN05660649_02341</name>
</gene>
<reference evidence="2" key="1">
    <citation type="submission" date="2016-10" db="EMBL/GenBank/DDBJ databases">
        <authorList>
            <person name="Varghese N."/>
            <person name="Submissions S."/>
        </authorList>
    </citation>
    <scope>NUCLEOTIDE SEQUENCE [LARGE SCALE GENOMIC DNA]</scope>
    <source>
        <strain evidence="2">DSM 17038</strain>
    </source>
</reference>
<sequence>MRIIARMPDQQQVGALVDSLQKGGFDRKDMIISSADKATDRRQEDPWEMAEVQAFVKTEREGLWEAEAFAEGIAGLKGRGGIIVAVETPKHEADRVRSMMKQSGAIEIIQD</sequence>
<dbReference type="AlphaFoldDB" id="A0A1I2TV70"/>
<evidence type="ECO:0000313" key="1">
    <source>
        <dbReference type="EMBL" id="SFG66191.1"/>
    </source>
</evidence>
<dbReference type="EMBL" id="FOOX01000007">
    <property type="protein sequence ID" value="SFG66191.1"/>
    <property type="molecule type" value="Genomic_DNA"/>
</dbReference>
<name>A0A1I2TV70_9FIRM</name>
<keyword evidence="2" id="KW-1185">Reference proteome</keyword>
<dbReference type="OrthoDB" id="1957466at2"/>
<accession>A0A1I2TV70</accession>
<organism evidence="1 2">
    <name type="scientific">Desulfotruncus arcticus DSM 17038</name>
    <dbReference type="NCBI Taxonomy" id="1121424"/>
    <lineage>
        <taxon>Bacteria</taxon>
        <taxon>Bacillati</taxon>
        <taxon>Bacillota</taxon>
        <taxon>Clostridia</taxon>
        <taxon>Eubacteriales</taxon>
        <taxon>Desulfallaceae</taxon>
        <taxon>Desulfotruncus</taxon>
    </lineage>
</organism>
<proteinExistence type="predicted"/>